<sequence>MAEDTSAVVIFVDVRGFTKWAEANEVFINLDSFISGFLAILRRRFVDGSYHLKPLGDGALLVQELPADQSQREVTALLARILATVGRVERDFAKLCLEFAGRVGHSADLRLGWGIVRGKVLRVRDDWAGHNLNKCSRLCGEARPFGVVIDRDDFPALPRDARGLTAQIRKLRGIGEVAVWVSGEIASQFVPRERLRETPEVHVAGTCFTEDGEGRIRLLLAKRSADRELFPGRFEGCGGQLRHSETFGEGVQRHFRTEMNIDVEVLTDLHCFYEIREAGSPVIPGIRFLCRKVGDDHPSSANHSSLLWVAESEFRAMPAQSFVGGLKRELIELLDRYRRVRQGG</sequence>
<dbReference type="GO" id="GO:0004016">
    <property type="term" value="F:adenylate cyclase activity"/>
    <property type="evidence" value="ECO:0007669"/>
    <property type="project" value="UniProtKB-ARBA"/>
</dbReference>
<dbReference type="PROSITE" id="PS51462">
    <property type="entry name" value="NUDIX"/>
    <property type="match status" value="1"/>
</dbReference>
<dbReference type="GO" id="GO:0009190">
    <property type="term" value="P:cyclic nucleotide biosynthetic process"/>
    <property type="evidence" value="ECO:0007669"/>
    <property type="project" value="InterPro"/>
</dbReference>
<evidence type="ECO:0000259" key="1">
    <source>
        <dbReference type="PROSITE" id="PS50125"/>
    </source>
</evidence>
<evidence type="ECO:0000313" key="3">
    <source>
        <dbReference type="EMBL" id="MBB5130995.1"/>
    </source>
</evidence>
<dbReference type="AlphaFoldDB" id="A0A840P4M2"/>
<dbReference type="InterPro" id="IPR015797">
    <property type="entry name" value="NUDIX_hydrolase-like_dom_sf"/>
</dbReference>
<protein>
    <submittedName>
        <fullName evidence="3">Class 3 adenylate cyclase/ADP-ribose pyrophosphatase YjhB (NUDIX family)</fullName>
    </submittedName>
</protein>
<feature type="domain" description="Nudix hydrolase" evidence="2">
    <location>
        <begin position="200"/>
        <end position="332"/>
    </location>
</feature>
<dbReference type="Pfam" id="PF00293">
    <property type="entry name" value="NUDIX"/>
    <property type="match status" value="1"/>
</dbReference>
<accession>A0A840P4M2</accession>
<keyword evidence="4" id="KW-1185">Reference proteome</keyword>
<dbReference type="InterPro" id="IPR001054">
    <property type="entry name" value="A/G_cyclase"/>
</dbReference>
<reference evidence="3 4" key="1">
    <citation type="submission" date="2020-08" db="EMBL/GenBank/DDBJ databases">
        <title>Genomic Encyclopedia of Type Strains, Phase IV (KMG-IV): sequencing the most valuable type-strain genomes for metagenomic binning, comparative biology and taxonomic classification.</title>
        <authorList>
            <person name="Goeker M."/>
        </authorList>
    </citation>
    <scope>NUCLEOTIDE SEQUENCE [LARGE SCALE GENOMIC DNA]</scope>
    <source>
        <strain evidence="3 4">DSM 45615</strain>
    </source>
</reference>
<dbReference type="InterPro" id="IPR000086">
    <property type="entry name" value="NUDIX_hydrolase_dom"/>
</dbReference>
<dbReference type="PROSITE" id="PS50125">
    <property type="entry name" value="GUANYLATE_CYCLASE_2"/>
    <property type="match status" value="1"/>
</dbReference>
<evidence type="ECO:0000313" key="4">
    <source>
        <dbReference type="Proteomes" id="UP000578449"/>
    </source>
</evidence>
<dbReference type="SUPFAM" id="SSF55811">
    <property type="entry name" value="Nudix"/>
    <property type="match status" value="1"/>
</dbReference>
<name>A0A840P4M2_9ACTN</name>
<evidence type="ECO:0000259" key="2">
    <source>
        <dbReference type="PROSITE" id="PS51462"/>
    </source>
</evidence>
<proteinExistence type="predicted"/>
<dbReference type="RefSeq" id="WP_185047799.1">
    <property type="nucleotide sequence ID" value="NZ_BAABIX010000013.1"/>
</dbReference>
<dbReference type="Proteomes" id="UP000578449">
    <property type="component" value="Unassembled WGS sequence"/>
</dbReference>
<dbReference type="Gene3D" id="3.90.79.10">
    <property type="entry name" value="Nucleoside Triphosphate Pyrophosphohydrolase"/>
    <property type="match status" value="1"/>
</dbReference>
<comment type="caution">
    <text evidence="3">The sequence shown here is derived from an EMBL/GenBank/DDBJ whole genome shotgun (WGS) entry which is preliminary data.</text>
</comment>
<feature type="domain" description="Guanylate cyclase" evidence="1">
    <location>
        <begin position="8"/>
        <end position="139"/>
    </location>
</feature>
<gene>
    <name evidence="3" type="ORF">HNP84_000683</name>
</gene>
<dbReference type="Gene3D" id="3.30.70.1230">
    <property type="entry name" value="Nucleotide cyclase"/>
    <property type="match status" value="1"/>
</dbReference>
<dbReference type="InterPro" id="IPR029787">
    <property type="entry name" value="Nucleotide_cyclase"/>
</dbReference>
<dbReference type="GO" id="GO:0035556">
    <property type="term" value="P:intracellular signal transduction"/>
    <property type="evidence" value="ECO:0007669"/>
    <property type="project" value="InterPro"/>
</dbReference>
<dbReference type="EMBL" id="JACHGN010000001">
    <property type="protein sequence ID" value="MBB5130995.1"/>
    <property type="molecule type" value="Genomic_DNA"/>
</dbReference>
<organism evidence="3 4">
    <name type="scientific">Thermocatellispora tengchongensis</name>
    <dbReference type="NCBI Taxonomy" id="1073253"/>
    <lineage>
        <taxon>Bacteria</taxon>
        <taxon>Bacillati</taxon>
        <taxon>Actinomycetota</taxon>
        <taxon>Actinomycetes</taxon>
        <taxon>Streptosporangiales</taxon>
        <taxon>Streptosporangiaceae</taxon>
        <taxon>Thermocatellispora</taxon>
    </lineage>
</organism>
<dbReference type="SUPFAM" id="SSF55073">
    <property type="entry name" value="Nucleotide cyclase"/>
    <property type="match status" value="1"/>
</dbReference>